<keyword evidence="4" id="KW-0004">4Fe-4S</keyword>
<evidence type="ECO:0000256" key="7">
    <source>
        <dbReference type="ARBA" id="ARBA00022737"/>
    </source>
</evidence>
<dbReference type="Gene3D" id="3.30.70.20">
    <property type="match status" value="1"/>
</dbReference>
<comment type="cofactor">
    <cofactor evidence="13">
        <name>[2Fe-2S] cluster</name>
        <dbReference type="ChEBI" id="CHEBI:190135"/>
    </cofactor>
</comment>
<keyword evidence="8" id="KW-1278">Translocase</keyword>
<dbReference type="InterPro" id="IPR017896">
    <property type="entry name" value="4Fe4S_Fe-S-bd"/>
</dbReference>
<dbReference type="SUPFAM" id="SSF54292">
    <property type="entry name" value="2Fe-2S ferredoxin-like"/>
    <property type="match status" value="1"/>
</dbReference>
<name>A0A1H3QFK4_9FIRM</name>
<dbReference type="CDD" id="cd00207">
    <property type="entry name" value="fer2"/>
    <property type="match status" value="1"/>
</dbReference>
<keyword evidence="5" id="KW-0001">2Fe-2S</keyword>
<dbReference type="GO" id="GO:0005506">
    <property type="term" value="F:iron ion binding"/>
    <property type="evidence" value="ECO:0007669"/>
    <property type="project" value="InterPro"/>
</dbReference>
<dbReference type="GO" id="GO:0051537">
    <property type="term" value="F:2 iron, 2 sulfur cluster binding"/>
    <property type="evidence" value="ECO:0007669"/>
    <property type="project" value="UniProtKB-KW"/>
</dbReference>
<evidence type="ECO:0000256" key="9">
    <source>
        <dbReference type="ARBA" id="ARBA00023004"/>
    </source>
</evidence>
<accession>A0A1H3QFK4</accession>
<evidence type="ECO:0000256" key="12">
    <source>
        <dbReference type="ARBA" id="ARBA00023136"/>
    </source>
</evidence>
<dbReference type="GO" id="GO:0016020">
    <property type="term" value="C:membrane"/>
    <property type="evidence" value="ECO:0007669"/>
    <property type="project" value="UniProtKB-SubCell"/>
</dbReference>
<keyword evidence="12" id="KW-0472">Membrane</keyword>
<dbReference type="InterPro" id="IPR050340">
    <property type="entry name" value="Cytosolic_Fe-S_CAF"/>
</dbReference>
<dbReference type="InterPro" id="IPR017900">
    <property type="entry name" value="4Fe4S_Fe_S_CS"/>
</dbReference>
<dbReference type="Gene3D" id="3.40.50.1780">
    <property type="match status" value="1"/>
</dbReference>
<evidence type="ECO:0000256" key="4">
    <source>
        <dbReference type="ARBA" id="ARBA00022485"/>
    </source>
</evidence>
<evidence type="ECO:0000256" key="3">
    <source>
        <dbReference type="ARBA" id="ARBA00005404"/>
    </source>
</evidence>
<dbReference type="InterPro" id="IPR036010">
    <property type="entry name" value="2Fe-2S_ferredoxin-like_sf"/>
</dbReference>
<keyword evidence="6" id="KW-0479">Metal-binding</keyword>
<keyword evidence="17" id="KW-1185">Reference proteome</keyword>
<dbReference type="Proteomes" id="UP000199230">
    <property type="component" value="Unassembled WGS sequence"/>
</dbReference>
<dbReference type="RefSeq" id="WP_093314846.1">
    <property type="nucleotide sequence ID" value="NZ_FNPV01000009.1"/>
</dbReference>
<evidence type="ECO:0000259" key="14">
    <source>
        <dbReference type="PROSITE" id="PS51379"/>
    </source>
</evidence>
<dbReference type="PROSITE" id="PS51379">
    <property type="entry name" value="4FE4S_FER_2"/>
    <property type="match status" value="2"/>
</dbReference>
<dbReference type="Pfam" id="PF10588">
    <property type="entry name" value="NADH-G_4Fe-4S_3"/>
    <property type="match status" value="1"/>
</dbReference>
<comment type="similarity">
    <text evidence="3">Belongs to the complex I 75 kDa subunit family.</text>
</comment>
<dbReference type="GO" id="GO:0008137">
    <property type="term" value="F:NADH dehydrogenase (ubiquinone) activity"/>
    <property type="evidence" value="ECO:0007669"/>
    <property type="project" value="InterPro"/>
</dbReference>
<evidence type="ECO:0000313" key="17">
    <source>
        <dbReference type="Proteomes" id="UP000199230"/>
    </source>
</evidence>
<keyword evidence="10" id="KW-0411">Iron-sulfur</keyword>
<keyword evidence="11" id="KW-0520">NAD</keyword>
<dbReference type="Pfam" id="PF02256">
    <property type="entry name" value="Fe_hyd_SSU"/>
    <property type="match status" value="1"/>
</dbReference>
<dbReference type="InterPro" id="IPR003149">
    <property type="entry name" value="Fe_hydrogenase_ssu"/>
</dbReference>
<organism evidence="16 17">
    <name type="scientific">Tindallia californiensis</name>
    <dbReference type="NCBI Taxonomy" id="159292"/>
    <lineage>
        <taxon>Bacteria</taxon>
        <taxon>Bacillati</taxon>
        <taxon>Bacillota</taxon>
        <taxon>Clostridia</taxon>
        <taxon>Peptostreptococcales</taxon>
        <taxon>Tindalliaceae</taxon>
        <taxon>Tindallia</taxon>
    </lineage>
</organism>
<dbReference type="FunFam" id="3.30.70.20:FF:000035">
    <property type="entry name" value="Iron hydrogenase 1"/>
    <property type="match status" value="1"/>
</dbReference>
<evidence type="ECO:0000256" key="2">
    <source>
        <dbReference type="ARBA" id="ARBA00004370"/>
    </source>
</evidence>
<dbReference type="InterPro" id="IPR004108">
    <property type="entry name" value="Fe_hydrogenase_lsu_C"/>
</dbReference>
<dbReference type="PROSITE" id="PS51839">
    <property type="entry name" value="4FE4S_HC3"/>
    <property type="match status" value="1"/>
</dbReference>
<evidence type="ECO:0000313" key="16">
    <source>
        <dbReference type="EMBL" id="SDZ12272.1"/>
    </source>
</evidence>
<keyword evidence="7" id="KW-0677">Repeat</keyword>
<dbReference type="FunFam" id="3.10.20.740:FF:000004">
    <property type="entry name" value="NADH-quinone oxidoreductase"/>
    <property type="match status" value="1"/>
</dbReference>
<feature type="domain" description="4Fe-4S ferredoxin-type" evidence="14">
    <location>
        <begin position="146"/>
        <end position="176"/>
    </location>
</feature>
<proteinExistence type="inferred from homology"/>
<comment type="subcellular location">
    <subcellularLocation>
        <location evidence="2">Membrane</location>
    </subcellularLocation>
</comment>
<reference evidence="16 17" key="1">
    <citation type="submission" date="2016-10" db="EMBL/GenBank/DDBJ databases">
        <authorList>
            <person name="de Groot N.N."/>
        </authorList>
    </citation>
    <scope>NUCLEOTIDE SEQUENCE [LARGE SCALE GENOMIC DNA]</scope>
    <source>
        <strain evidence="16 17">APO</strain>
    </source>
</reference>
<dbReference type="GO" id="GO:0008901">
    <property type="term" value="F:ferredoxin hydrogenase activity"/>
    <property type="evidence" value="ECO:0007669"/>
    <property type="project" value="InterPro"/>
</dbReference>
<evidence type="ECO:0000256" key="5">
    <source>
        <dbReference type="ARBA" id="ARBA00022714"/>
    </source>
</evidence>
<dbReference type="SMART" id="SM00902">
    <property type="entry name" value="Fe_hyd_SSU"/>
    <property type="match status" value="1"/>
</dbReference>
<dbReference type="Pfam" id="PF13510">
    <property type="entry name" value="Fer2_4"/>
    <property type="match status" value="1"/>
</dbReference>
<dbReference type="NCBIfam" id="TIGR02512">
    <property type="entry name" value="FeFe_hydrog_A"/>
    <property type="match status" value="1"/>
</dbReference>
<evidence type="ECO:0000256" key="6">
    <source>
        <dbReference type="ARBA" id="ARBA00022723"/>
    </source>
</evidence>
<comment type="cofactor">
    <cofactor evidence="1">
        <name>[4Fe-4S] cluster</name>
        <dbReference type="ChEBI" id="CHEBI:49883"/>
    </cofactor>
</comment>
<evidence type="ECO:0000256" key="11">
    <source>
        <dbReference type="ARBA" id="ARBA00023027"/>
    </source>
</evidence>
<protein>
    <submittedName>
        <fullName evidence="16">NADH-quinone oxidoreductase subunit G</fullName>
    </submittedName>
</protein>
<dbReference type="Gene3D" id="3.10.20.740">
    <property type="match status" value="1"/>
</dbReference>
<keyword evidence="9" id="KW-0408">Iron</keyword>
<dbReference type="PROSITE" id="PS00641">
    <property type="entry name" value="COMPLEX1_75K_1"/>
    <property type="match status" value="1"/>
</dbReference>
<dbReference type="Pfam" id="PF12838">
    <property type="entry name" value="Fer4_7"/>
    <property type="match status" value="1"/>
</dbReference>
<dbReference type="GO" id="GO:0051539">
    <property type="term" value="F:4 iron, 4 sulfur cluster binding"/>
    <property type="evidence" value="ECO:0007669"/>
    <property type="project" value="UniProtKB-KW"/>
</dbReference>
<dbReference type="SMART" id="SM00929">
    <property type="entry name" value="NADH-G_4Fe-4S_3"/>
    <property type="match status" value="1"/>
</dbReference>
<dbReference type="Gene3D" id="3.40.950.10">
    <property type="entry name" value="Fe-only Hydrogenase (Larger Subunit), Chain L, domain 3"/>
    <property type="match status" value="1"/>
</dbReference>
<dbReference type="AlphaFoldDB" id="A0A1H3QFK4"/>
<evidence type="ECO:0000256" key="13">
    <source>
        <dbReference type="ARBA" id="ARBA00034078"/>
    </source>
</evidence>
<feature type="domain" description="4Fe-4S His(Cys)3-ligated-type" evidence="15">
    <location>
        <begin position="84"/>
        <end position="123"/>
    </location>
</feature>
<dbReference type="OrthoDB" id="9805142at2"/>
<dbReference type="SUPFAM" id="SSF54862">
    <property type="entry name" value="4Fe-4S ferredoxins"/>
    <property type="match status" value="1"/>
</dbReference>
<dbReference type="STRING" id="159292.SAMN05192546_10958"/>
<dbReference type="Pfam" id="PF02906">
    <property type="entry name" value="Fe_hyd_lg_C"/>
    <property type="match status" value="1"/>
</dbReference>
<evidence type="ECO:0000256" key="10">
    <source>
        <dbReference type="ARBA" id="ARBA00023014"/>
    </source>
</evidence>
<dbReference type="InterPro" id="IPR036991">
    <property type="entry name" value="Fe_hydrogenase_ssu_sf"/>
</dbReference>
<dbReference type="GO" id="GO:0042773">
    <property type="term" value="P:ATP synthesis coupled electron transport"/>
    <property type="evidence" value="ECO:0007669"/>
    <property type="project" value="InterPro"/>
</dbReference>
<sequence length="580" mass="64157">MNNKNHDKKCMWVDGRRVDYTDEKNVLQVVRKAGVELPTFCYYTELSVFGACRMCVVENEWGGVEASCYTPPREGMKIKTNTPKLQKHRKMILELLLSSHCRDCTTCSKNGKCRLQELALRYNVSRVRFDGGNGFRHDHPVDRSSRAITRDPNRCILCGDCVRMCDEVQNVAVIDFKGRGSKMTVSTAFEEPIANTPCVSCGQCAAVCPTGAIAVKDDRAAVWEAIYNEDKRVAVQVAPAVRVALGEEFGLPSGENVMGEMVAGLRKLGFDEIYDTSVCADLTVMEEAAELRKRLSSDEKLPMFTSCCPAWINYVETKYPEYKHHVSSCKSPMQMFGAILKEHAGSMKKVDSREIVSVAIMPCTAKKQEAAREEFKRNGVSDVDYVITTQELVLMLKEAGIVFSQLEPEATDVPFGICSGAGIIFGVTGGVSEAVIRRLMEDKSREAMMDISYTGIRGVEGAKEAEITLGEKTIRIAVVHGLKNVDDVIKKIKAGTVQYDFIEAMACPGGCIGGAGQPYALQRNTRERSGGLYKADKLSQIRRSEENPIIMPLYSGLLKNKVHELLHVEYSQPSNGIEEG</sequence>
<gene>
    <name evidence="16" type="ORF">SAMN05192546_10958</name>
</gene>
<dbReference type="InterPro" id="IPR000283">
    <property type="entry name" value="NADH_UbQ_OxRdtase_75kDa_su_CS"/>
</dbReference>
<dbReference type="InterPro" id="IPR001041">
    <property type="entry name" value="2Fe-2S_ferredoxin-type"/>
</dbReference>
<dbReference type="PROSITE" id="PS00198">
    <property type="entry name" value="4FE4S_FER_1"/>
    <property type="match status" value="1"/>
</dbReference>
<dbReference type="InterPro" id="IPR019574">
    <property type="entry name" value="NADH_UbQ_OxRdtase_Gsu_4Fe4S-bd"/>
</dbReference>
<dbReference type="InterPro" id="IPR013352">
    <property type="entry name" value="Fe_hydrogenase_subset"/>
</dbReference>
<feature type="domain" description="4Fe-4S ferredoxin-type" evidence="14">
    <location>
        <begin position="190"/>
        <end position="218"/>
    </location>
</feature>
<evidence type="ECO:0000256" key="8">
    <source>
        <dbReference type="ARBA" id="ARBA00022967"/>
    </source>
</evidence>
<dbReference type="Gene3D" id="4.10.260.20">
    <property type="entry name" value="Iron hydrogenase, small subunit"/>
    <property type="match status" value="1"/>
</dbReference>
<dbReference type="PANTHER" id="PTHR11615">
    <property type="entry name" value="NITRATE, FORMATE, IRON DEHYDROGENASE"/>
    <property type="match status" value="1"/>
</dbReference>
<evidence type="ECO:0000256" key="1">
    <source>
        <dbReference type="ARBA" id="ARBA00001966"/>
    </source>
</evidence>
<evidence type="ECO:0000259" key="15">
    <source>
        <dbReference type="PROSITE" id="PS51839"/>
    </source>
</evidence>
<dbReference type="SUPFAM" id="SSF53920">
    <property type="entry name" value="Fe-only hydrogenase"/>
    <property type="match status" value="1"/>
</dbReference>
<dbReference type="EMBL" id="FNPV01000009">
    <property type="protein sequence ID" value="SDZ12272.1"/>
    <property type="molecule type" value="Genomic_DNA"/>
</dbReference>
<dbReference type="InterPro" id="IPR009016">
    <property type="entry name" value="Fe_hydrogenase"/>
</dbReference>